<sequence length="100" mass="11746">MKAQIQFGENWVKVNDSIFYTTPHGVQILKAWYESKVGVPEEYIVETLEYLAKAFSLLKPQDYEEAAYFLEILEDADVYTNFKIKEIIDRIYANKTVKEL</sequence>
<dbReference type="RefSeq" id="WP_218266986.1">
    <property type="nucleotide sequence ID" value="NZ_CP077717.1"/>
</dbReference>
<evidence type="ECO:0000313" key="1">
    <source>
        <dbReference type="EMBL" id="QXJ27823.1"/>
    </source>
</evidence>
<dbReference type="KEGG" id="sshi:J5U23_00691"/>
<evidence type="ECO:0000313" key="2">
    <source>
        <dbReference type="Proteomes" id="UP000694018"/>
    </source>
</evidence>
<dbReference type="EMBL" id="CP077717">
    <property type="protein sequence ID" value="QXJ27823.1"/>
    <property type="molecule type" value="Genomic_DNA"/>
</dbReference>
<dbReference type="AlphaFoldDB" id="A0A8F5GSE9"/>
<gene>
    <name evidence="1" type="ORF">J5U23_00691</name>
</gene>
<proteinExistence type="predicted"/>
<name>A0A8F5GSE9_SACSH</name>
<organism evidence="1 2">
    <name type="scientific">Saccharolobus shibatae (strain ATCC 51178 / DSM 5389 / JCM 8931 / NBRC 15437 / B12)</name>
    <name type="common">Sulfolobus shibatae</name>
    <dbReference type="NCBI Taxonomy" id="523848"/>
    <lineage>
        <taxon>Archaea</taxon>
        <taxon>Thermoproteota</taxon>
        <taxon>Thermoprotei</taxon>
        <taxon>Sulfolobales</taxon>
        <taxon>Sulfolobaceae</taxon>
        <taxon>Saccharolobus</taxon>
    </lineage>
</organism>
<reference evidence="1" key="1">
    <citation type="journal article" date="2021" name="Environ. Microbiol.">
        <title>New insights into the diversity and evolution of the archaeal mobilome from three complete genomes of Saccharolobus shibatae.</title>
        <authorList>
            <person name="Medvedeva S."/>
            <person name="Brandt D."/>
            <person name="Cvirkaite-Krupovic V."/>
            <person name="Liu Y."/>
            <person name="Severinov K."/>
            <person name="Ishino S."/>
            <person name="Ishino Y."/>
            <person name="Prangishvili D."/>
            <person name="Kalinowski J."/>
            <person name="Krupovic M."/>
        </authorList>
    </citation>
    <scope>NUCLEOTIDE SEQUENCE</scope>
    <source>
        <strain evidence="1">B12</strain>
    </source>
</reference>
<accession>A0A8F5GSE9</accession>
<protein>
    <submittedName>
        <fullName evidence="1">Uncharacterized protein</fullName>
    </submittedName>
</protein>
<dbReference type="GeneID" id="65562293"/>
<dbReference type="OrthoDB" id="44126at2157"/>
<dbReference type="Proteomes" id="UP000694018">
    <property type="component" value="Chromosome"/>
</dbReference>